<protein>
    <submittedName>
        <fullName evidence="1">HAT transposon superfamily protein</fullName>
    </submittedName>
</protein>
<proteinExistence type="predicted"/>
<name>A0ACC1XZV9_MELAZ</name>
<comment type="caution">
    <text evidence="1">The sequence shown here is derived from an EMBL/GenBank/DDBJ whole genome shotgun (WGS) entry which is preliminary data.</text>
</comment>
<reference evidence="1 2" key="1">
    <citation type="journal article" date="2023" name="Science">
        <title>Complex scaffold remodeling in plant triterpene biosynthesis.</title>
        <authorList>
            <person name="De La Pena R."/>
            <person name="Hodgson H."/>
            <person name="Liu J.C."/>
            <person name="Stephenson M.J."/>
            <person name="Martin A.C."/>
            <person name="Owen C."/>
            <person name="Harkess A."/>
            <person name="Leebens-Mack J."/>
            <person name="Jimenez L.E."/>
            <person name="Osbourn A."/>
            <person name="Sattely E.S."/>
        </authorList>
    </citation>
    <scope>NUCLEOTIDE SEQUENCE [LARGE SCALE GENOMIC DNA]</scope>
    <source>
        <strain evidence="2">cv. JPN11</strain>
        <tissue evidence="1">Leaf</tissue>
    </source>
</reference>
<dbReference type="EMBL" id="CM051399">
    <property type="protein sequence ID" value="KAJ4716949.1"/>
    <property type="molecule type" value="Genomic_DNA"/>
</dbReference>
<dbReference type="Proteomes" id="UP001164539">
    <property type="component" value="Chromosome 6"/>
</dbReference>
<evidence type="ECO:0000313" key="2">
    <source>
        <dbReference type="Proteomes" id="UP001164539"/>
    </source>
</evidence>
<evidence type="ECO:0000313" key="1">
    <source>
        <dbReference type="EMBL" id="KAJ4716949.1"/>
    </source>
</evidence>
<accession>A0ACC1XZV9</accession>
<organism evidence="1 2">
    <name type="scientific">Melia azedarach</name>
    <name type="common">Chinaberry tree</name>
    <dbReference type="NCBI Taxonomy" id="155640"/>
    <lineage>
        <taxon>Eukaryota</taxon>
        <taxon>Viridiplantae</taxon>
        <taxon>Streptophyta</taxon>
        <taxon>Embryophyta</taxon>
        <taxon>Tracheophyta</taxon>
        <taxon>Spermatophyta</taxon>
        <taxon>Magnoliopsida</taxon>
        <taxon>eudicotyledons</taxon>
        <taxon>Gunneridae</taxon>
        <taxon>Pentapetalae</taxon>
        <taxon>rosids</taxon>
        <taxon>malvids</taxon>
        <taxon>Sapindales</taxon>
        <taxon>Meliaceae</taxon>
        <taxon>Melia</taxon>
    </lineage>
</organism>
<gene>
    <name evidence="1" type="ORF">OWV82_011896</name>
</gene>
<sequence length="581" mass="67005">MATNNISINVHDHGMALDDKRKKVQCNYCSKVVSGFYRLKCHLGAIRGDVLPCVLVPSNIKEYFNTKLNEVKRKNLIKEVDNLQYPDLPLMRRSTKLLQDIDPVNTEVSKSTSRKRLKETSTSGDGSRRRQYVLPDRRLQPYFKELLKSKTAEILHPQLELPKESQQCIGRFFYETGIDLSAVNTTTFNQMINANQKQGEARYKPPTSTELKWTMLREEVRSMKEYVKKVQECLLRTGCSILVDEWVNVEGRYLVNFLVDCPEGTIYIQSFDLSAYVGDIVALQTILNEVIEEVGAKNIVQIITSSTKSQMWHPTRKVVELHKNMFRTSSASYYIGIILEHMGKVKPYNETVTKAKTFTRFIHGHSTVLKLFRCYSHGNDLVKPHKHRPVLPYLTLENIVSQKQYLKELFTSSEWTNSSWASSTEGKWAANLLNDFSFWKDANILLKATTPFIRILHQSNGAENGLQVGYIYESFRQAKEEIKDKIYNYMAFWNVIDEVWDIYLHPLHSAGYYLNPRLFFNKNFYSDSEVECGLKNCIENMVEDCNLRALIYQQLEEYEKGEGAFKAGSSIEAVKNISPGD</sequence>
<keyword evidence="2" id="KW-1185">Reference proteome</keyword>